<keyword evidence="8" id="KW-1185">Reference proteome</keyword>
<keyword evidence="4" id="KW-0805">Transcription regulation</keyword>
<dbReference type="InterPro" id="IPR013921">
    <property type="entry name" value="Mediator_Med20"/>
</dbReference>
<feature type="compositionally biased region" description="Low complexity" evidence="5">
    <location>
        <begin position="131"/>
        <end position="156"/>
    </location>
</feature>
<comment type="function">
    <text evidence="4">Component of the Mediator complex, a coactivator involved in the regulated transcription of nearly all RNA polymerase II-dependent genes. Mediator functions as a bridge to convey information from gene-specific regulatory proteins to the basal RNA polymerase II transcription machinery. Mediator is recruited to promoters by direct interactions with regulatory proteins and serves as a scaffold for the assembly of a functional preinitiation complex with RNA polymerase II and the general transcription factors.</text>
</comment>
<evidence type="ECO:0000256" key="6">
    <source>
        <dbReference type="SAM" id="Phobius"/>
    </source>
</evidence>
<dbReference type="GO" id="GO:0003712">
    <property type="term" value="F:transcription coregulator activity"/>
    <property type="evidence" value="ECO:0007669"/>
    <property type="project" value="InterPro"/>
</dbReference>
<comment type="subcellular location">
    <subcellularLocation>
        <location evidence="1 4">Nucleus</location>
    </subcellularLocation>
</comment>
<evidence type="ECO:0000313" key="7">
    <source>
        <dbReference type="EMBL" id="PGH04124.1"/>
    </source>
</evidence>
<evidence type="ECO:0000256" key="4">
    <source>
        <dbReference type="RuleBase" id="RU364152"/>
    </source>
</evidence>
<evidence type="ECO:0000256" key="5">
    <source>
        <dbReference type="SAM" id="MobiDB-lite"/>
    </source>
</evidence>
<keyword evidence="4" id="KW-0010">Activator</keyword>
<evidence type="ECO:0000256" key="2">
    <source>
        <dbReference type="ARBA" id="ARBA00010743"/>
    </source>
</evidence>
<gene>
    <name evidence="4" type="primary">MED20</name>
    <name evidence="7" type="ORF">GX51_03631</name>
</gene>
<sequence length="383" mass="42525">MPVTGYVLYTTLSNSSWILLYISVLTPVLYSLYFIPASQNSPTATGTVIERLRTAYNPTLCGRWALEHKLLRDTPSCLPPSDYAPLPPLQPRFMQFLSLSHRQPYGFIYISDRPNPDPWEQRSFSATHAGHAQPQQQQQQQQHQQQHQQQQQQAHPLNAPDPSSAAPKTMMILDYPSYQSFHAITLRACEPLWCPRHTITVPNGNHFEIGDFRIRIGDVRQTTPQTRMRGTIVEIEYRGPAGTAAAAATAAAGADTPSMAGASETWPPGTDGTIDLGGGSAGDEDGILYPQLETLSSLSHSSPSSVVEDIPTDEDWEVGEVLIRELWSRFAVEGAREVIRVPHLGKEAREARRLGKLGDRAVNARIAGADLARQYMEVFRFNR</sequence>
<keyword evidence="6" id="KW-1133">Transmembrane helix</keyword>
<evidence type="ECO:0000256" key="3">
    <source>
        <dbReference type="ARBA" id="ARBA00023242"/>
    </source>
</evidence>
<comment type="caution">
    <text evidence="7">The sequence shown here is derived from an EMBL/GenBank/DDBJ whole genome shotgun (WGS) entry which is preliminary data.</text>
</comment>
<protein>
    <recommendedName>
        <fullName evidence="4">Mediator of RNA polymerase II transcription subunit 20</fullName>
    </recommendedName>
    <alternativeName>
        <fullName evidence="4">Mediator complex subunit 20</fullName>
    </alternativeName>
</protein>
<proteinExistence type="inferred from homology"/>
<accession>A0A2B7WXM6</accession>
<keyword evidence="4" id="KW-0804">Transcription</keyword>
<keyword evidence="6" id="KW-0812">Transmembrane</keyword>
<dbReference type="AlphaFoldDB" id="A0A2B7WXM6"/>
<feature type="transmembrane region" description="Helical" evidence="6">
    <location>
        <begin position="16"/>
        <end position="35"/>
    </location>
</feature>
<reference evidence="7 8" key="1">
    <citation type="submission" date="2017-10" db="EMBL/GenBank/DDBJ databases">
        <title>Comparative genomics in systemic dimorphic fungi from Ajellomycetaceae.</title>
        <authorList>
            <person name="Munoz J.F."/>
            <person name="Mcewen J.G."/>
            <person name="Clay O.K."/>
            <person name="Cuomo C.A."/>
        </authorList>
    </citation>
    <scope>NUCLEOTIDE SEQUENCE [LARGE SCALE GENOMIC DNA]</scope>
    <source>
        <strain evidence="7 8">UAMH130</strain>
    </source>
</reference>
<evidence type="ECO:0000313" key="8">
    <source>
        <dbReference type="Proteomes" id="UP000224080"/>
    </source>
</evidence>
<dbReference type="OrthoDB" id="1854899at2759"/>
<dbReference type="Proteomes" id="UP000224080">
    <property type="component" value="Unassembled WGS sequence"/>
</dbReference>
<comment type="subunit">
    <text evidence="4">Component of the Mediator complex.</text>
</comment>
<dbReference type="GO" id="GO:0006357">
    <property type="term" value="P:regulation of transcription by RNA polymerase II"/>
    <property type="evidence" value="ECO:0007669"/>
    <property type="project" value="InterPro"/>
</dbReference>
<name>A0A2B7WXM6_9EURO</name>
<evidence type="ECO:0000256" key="1">
    <source>
        <dbReference type="ARBA" id="ARBA00004123"/>
    </source>
</evidence>
<dbReference type="STRING" id="2060905.A0A2B7WXM6"/>
<dbReference type="EMBL" id="PDNC01000041">
    <property type="protein sequence ID" value="PGH04124.1"/>
    <property type="molecule type" value="Genomic_DNA"/>
</dbReference>
<comment type="similarity">
    <text evidence="2 4">Belongs to the Mediator complex subunit 20 family.</text>
</comment>
<dbReference type="GO" id="GO:0016592">
    <property type="term" value="C:mediator complex"/>
    <property type="evidence" value="ECO:0007669"/>
    <property type="project" value="InterPro"/>
</dbReference>
<keyword evidence="6" id="KW-0472">Membrane</keyword>
<dbReference type="Pfam" id="PF08612">
    <property type="entry name" value="Med20"/>
    <property type="match status" value="1"/>
</dbReference>
<feature type="region of interest" description="Disordered" evidence="5">
    <location>
        <begin position="113"/>
        <end position="168"/>
    </location>
</feature>
<keyword evidence="3 4" id="KW-0539">Nucleus</keyword>
<organism evidence="7 8">
    <name type="scientific">Blastomyces parvus</name>
    <dbReference type="NCBI Taxonomy" id="2060905"/>
    <lineage>
        <taxon>Eukaryota</taxon>
        <taxon>Fungi</taxon>
        <taxon>Dikarya</taxon>
        <taxon>Ascomycota</taxon>
        <taxon>Pezizomycotina</taxon>
        <taxon>Eurotiomycetes</taxon>
        <taxon>Eurotiomycetidae</taxon>
        <taxon>Onygenales</taxon>
        <taxon>Ajellomycetaceae</taxon>
        <taxon>Blastomyces</taxon>
    </lineage>
</organism>